<reference evidence="3 4" key="1">
    <citation type="submission" date="2019-03" db="EMBL/GenBank/DDBJ databases">
        <title>Genomic Encyclopedia of Type Strains, Phase III (KMG-III): the genomes of soil and plant-associated and newly described type strains.</title>
        <authorList>
            <person name="Whitman W."/>
        </authorList>
    </citation>
    <scope>NUCLEOTIDE SEQUENCE [LARGE SCALE GENOMIC DNA]</scope>
    <source>
        <strain evidence="3 4">VKM Ac-2527</strain>
    </source>
</reference>
<accession>A0A4R6KAQ4</accession>
<name>A0A4R6KAQ4_9ACTN</name>
<sequence length="522" mass="55156">MPTDPPVFRDGHLLVDGSPYLVVGAEVHNSSSGSGAAIEASFRTVAELGANTVLVPVTWELVEPVEGTFDFAQVDGILSAARSHGLRVVPLWFGSYKNGMSSYAPGWVKEDVARFPRAEVSGGPIEHLSPFGDAAVSADMRAFAELMAYLAREDTQHTVIMVQVENEVGLLGGSRDLSPLANDAFAAEVIPTVVATVAGHPEMPVHDDWVARGSKTAGTWAEVFGDTDSADELFMACAYAGYVERVAAAGRAQLDVPLLVNAWLDGSSADPGPTDVAGGRRPGVYPSGGPVIRVAPIWRELAPTIDLLCPDFYFGGVRAVCESYAQASAGLFIPEMHRTADGVAQMFLAIGEFGAAGVSPFGADSLSPGTPDHGRLADANAMLRLAHQLLREQPGAVRRGFLLDGSAPSIQVELGDYALSAQRSGGEPAYGMVIEQAPGQFVILGRGFTLSFSAPAGKVGIRSAQELHWNGNQVLPGRRLNGDETAAGTLVRFPAYGAEPEPLRIPRLQDLSGAVQLHLYRF</sequence>
<dbReference type="InterPro" id="IPR017853">
    <property type="entry name" value="GH"/>
</dbReference>
<protein>
    <submittedName>
        <fullName evidence="3">Glycosyl hydrolase family 35</fullName>
    </submittedName>
</protein>
<proteinExistence type="predicted"/>
<dbReference type="Pfam" id="PF18120">
    <property type="entry name" value="DUF5597"/>
    <property type="match status" value="1"/>
</dbReference>
<evidence type="ECO:0000313" key="3">
    <source>
        <dbReference type="EMBL" id="TDO47145.1"/>
    </source>
</evidence>
<gene>
    <name evidence="3" type="ORF">EV643_10935</name>
</gene>
<dbReference type="EMBL" id="SNWQ01000009">
    <property type="protein sequence ID" value="TDO47145.1"/>
    <property type="molecule type" value="Genomic_DNA"/>
</dbReference>
<dbReference type="InterPro" id="IPR040719">
    <property type="entry name" value="DUF5597"/>
</dbReference>
<dbReference type="Proteomes" id="UP000295388">
    <property type="component" value="Unassembled WGS sequence"/>
</dbReference>
<feature type="domain" description="DUF5597" evidence="2">
    <location>
        <begin position="383"/>
        <end position="491"/>
    </location>
</feature>
<dbReference type="Gene3D" id="3.20.20.80">
    <property type="entry name" value="Glycosidases"/>
    <property type="match status" value="1"/>
</dbReference>
<keyword evidence="3" id="KW-0378">Hydrolase</keyword>
<dbReference type="RefSeq" id="WP_133801536.1">
    <property type="nucleotide sequence ID" value="NZ_SNWQ01000009.1"/>
</dbReference>
<dbReference type="GO" id="GO:0016787">
    <property type="term" value="F:hydrolase activity"/>
    <property type="evidence" value="ECO:0007669"/>
    <property type="project" value="UniProtKB-KW"/>
</dbReference>
<comment type="caution">
    <text evidence="3">The sequence shown here is derived from an EMBL/GenBank/DDBJ whole genome shotgun (WGS) entry which is preliminary data.</text>
</comment>
<dbReference type="AlphaFoldDB" id="A0A4R6KAQ4"/>
<dbReference type="OrthoDB" id="9800974at2"/>
<evidence type="ECO:0000259" key="2">
    <source>
        <dbReference type="Pfam" id="PF18120"/>
    </source>
</evidence>
<evidence type="ECO:0000313" key="4">
    <source>
        <dbReference type="Proteomes" id="UP000295388"/>
    </source>
</evidence>
<dbReference type="Pfam" id="PF01301">
    <property type="entry name" value="Glyco_hydro_35"/>
    <property type="match status" value="1"/>
</dbReference>
<dbReference type="InterPro" id="IPR031330">
    <property type="entry name" value="Gly_Hdrlase_35_cat"/>
</dbReference>
<organism evidence="3 4">
    <name type="scientific">Kribbella caucasensis</name>
    <dbReference type="NCBI Taxonomy" id="2512215"/>
    <lineage>
        <taxon>Bacteria</taxon>
        <taxon>Bacillati</taxon>
        <taxon>Actinomycetota</taxon>
        <taxon>Actinomycetes</taxon>
        <taxon>Propionibacteriales</taxon>
        <taxon>Kribbellaceae</taxon>
        <taxon>Kribbella</taxon>
    </lineage>
</organism>
<evidence type="ECO:0000259" key="1">
    <source>
        <dbReference type="Pfam" id="PF01301"/>
    </source>
</evidence>
<dbReference type="SUPFAM" id="SSF51445">
    <property type="entry name" value="(Trans)glycosidases"/>
    <property type="match status" value="1"/>
</dbReference>
<feature type="domain" description="Glycoside hydrolase 35 catalytic" evidence="1">
    <location>
        <begin position="13"/>
        <end position="206"/>
    </location>
</feature>
<keyword evidence="4" id="KW-1185">Reference proteome</keyword>
<dbReference type="Gene3D" id="2.60.220.20">
    <property type="entry name" value="putative beta-Galactosidase from caulobacter crescentus"/>
    <property type="match status" value="1"/>
</dbReference>